<dbReference type="AlphaFoldDB" id="A0A2J8N8C1"/>
<sequence>MGDSKVKVAVRIRPMNRRDLTVRSQLIQYGQIPLSSGFKKLSWTSGPEEVKRD</sequence>
<evidence type="ECO:0000313" key="1">
    <source>
        <dbReference type="EMBL" id="PNI68013.1"/>
    </source>
</evidence>
<organism evidence="1 2">
    <name type="scientific">Pan troglodytes</name>
    <name type="common">Chimpanzee</name>
    <dbReference type="NCBI Taxonomy" id="9598"/>
    <lineage>
        <taxon>Eukaryota</taxon>
        <taxon>Metazoa</taxon>
        <taxon>Chordata</taxon>
        <taxon>Craniata</taxon>
        <taxon>Vertebrata</taxon>
        <taxon>Euteleostomi</taxon>
        <taxon>Mammalia</taxon>
        <taxon>Eutheria</taxon>
        <taxon>Euarchontoglires</taxon>
        <taxon>Primates</taxon>
        <taxon>Haplorrhini</taxon>
        <taxon>Catarrhini</taxon>
        <taxon>Hominidae</taxon>
        <taxon>Pan</taxon>
    </lineage>
</organism>
<comment type="caution">
    <text evidence="1">The sequence shown here is derived from an EMBL/GenBank/DDBJ whole genome shotgun (WGS) entry which is preliminary data.</text>
</comment>
<reference evidence="1 2" key="1">
    <citation type="submission" date="2017-12" db="EMBL/GenBank/DDBJ databases">
        <title>High-resolution comparative analysis of great ape genomes.</title>
        <authorList>
            <person name="Pollen A."/>
            <person name="Hastie A."/>
            <person name="Hormozdiari F."/>
            <person name="Dougherty M."/>
            <person name="Liu R."/>
            <person name="Chaisson M."/>
            <person name="Hoppe E."/>
            <person name="Hill C."/>
            <person name="Pang A."/>
            <person name="Hillier L."/>
            <person name="Baker C."/>
            <person name="Armstrong J."/>
            <person name="Shendure J."/>
            <person name="Paten B."/>
            <person name="Wilson R."/>
            <person name="Chao H."/>
            <person name="Schneider V."/>
            <person name="Ventura M."/>
            <person name="Kronenberg Z."/>
            <person name="Murali S."/>
            <person name="Gordon D."/>
            <person name="Cantsilieris S."/>
            <person name="Munson K."/>
            <person name="Nelson B."/>
            <person name="Raja A."/>
            <person name="Underwood J."/>
            <person name="Diekhans M."/>
            <person name="Fiddes I."/>
            <person name="Haussler D."/>
            <person name="Eichler E."/>
        </authorList>
    </citation>
    <scope>NUCLEOTIDE SEQUENCE [LARGE SCALE GENOMIC DNA]</scope>
    <source>
        <strain evidence="1">Yerkes chimp pedigree #C0471</strain>
    </source>
</reference>
<protein>
    <submittedName>
        <fullName evidence="1">KIF13B isoform 5</fullName>
    </submittedName>
</protein>
<dbReference type="Proteomes" id="UP000236370">
    <property type="component" value="Unassembled WGS sequence"/>
</dbReference>
<accession>A0A2J8N8C1</accession>
<name>A0A2J8N8C1_PANTR</name>
<proteinExistence type="predicted"/>
<dbReference type="SMR" id="A0A2J8N8C1"/>
<evidence type="ECO:0000313" key="2">
    <source>
        <dbReference type="Proteomes" id="UP000236370"/>
    </source>
</evidence>
<dbReference type="EMBL" id="NBAG03000233">
    <property type="protein sequence ID" value="PNI68013.1"/>
    <property type="molecule type" value="Genomic_DNA"/>
</dbReference>
<gene>
    <name evidence="1" type="ORF">CK820_G0013261</name>
</gene>